<dbReference type="Pfam" id="PF13635">
    <property type="entry name" value="DUF4143"/>
    <property type="match status" value="1"/>
</dbReference>
<dbReference type="PANTHER" id="PTHR33295:SF7">
    <property type="entry name" value="ATPASE"/>
    <property type="match status" value="1"/>
</dbReference>
<sequence>MLVDFSKAVDDVLDYFVDLRNDLDAFFMYLSSFYGVELHRRDSLIIFDEVQLYPKAREAIKQLVADGRYDYIETGSLVSIRENVKDILIPSEEESIRLNPMDFDEFLWALGEKPLSTLIADSFKKRRPLPDSLHRKAMRLFREYMLVGGMPQAVSKYVETHDFSKVDNVKRNILRLYRQDISKHGGSDRIRITRIFDNLVGQLSKKEKKFNITSLGKEAKTRDYEDAFFWLSDAFITNDCFNSTDPSVGLSISEDHSTVKCYAADTGLLTTLALADSEQTGSNLYRDILLERIEINEGMLAENVVAQLLRANGHRLFFYSRSDRDDPSNRMEIDFLIVEPYENAAMKYRVSPIEVKSSKRYRTVSLDKFKTKFDKKVGTRYVLHPKPLVVENDVVKLPIYMAGLL</sequence>
<dbReference type="Pfam" id="PF13173">
    <property type="entry name" value="AAA_14"/>
    <property type="match status" value="1"/>
</dbReference>
<dbReference type="Proteomes" id="UP000494211">
    <property type="component" value="Unassembled WGS sequence"/>
</dbReference>
<feature type="domain" description="DUF4143" evidence="2">
    <location>
        <begin position="179"/>
        <end position="358"/>
    </location>
</feature>
<comment type="caution">
    <text evidence="3">The sequence shown here is derived from an EMBL/GenBank/DDBJ whole genome shotgun (WGS) entry which is preliminary data.</text>
</comment>
<name>A0ABY6YDH6_BIFPS</name>
<reference evidence="3 4" key="1">
    <citation type="submission" date="2019-10" db="EMBL/GenBank/DDBJ databases">
        <authorList>
            <consortium name="Melissa Lawson"/>
            <person name="O'neill I."/>
        </authorList>
    </citation>
    <scope>NUCLEOTIDE SEQUENCE [LARGE SCALE GENOMIC DNA]</scope>
    <source>
        <strain evidence="3">LH_658</strain>
    </source>
</reference>
<gene>
    <name evidence="3" type="ORF">BIFLH658_01730</name>
</gene>
<dbReference type="EMBL" id="CABWJV010000004">
    <property type="protein sequence ID" value="VWQ24941.1"/>
    <property type="molecule type" value="Genomic_DNA"/>
</dbReference>
<accession>A0ABY6YDH6</accession>
<organism evidence="3 4">
    <name type="scientific">Bifidobacterium pseudocatenulatum</name>
    <dbReference type="NCBI Taxonomy" id="28026"/>
    <lineage>
        <taxon>Bacteria</taxon>
        <taxon>Bacillati</taxon>
        <taxon>Actinomycetota</taxon>
        <taxon>Actinomycetes</taxon>
        <taxon>Bifidobacteriales</taxon>
        <taxon>Bifidobacteriaceae</taxon>
        <taxon>Bifidobacterium</taxon>
    </lineage>
</organism>
<evidence type="ECO:0000259" key="1">
    <source>
        <dbReference type="Pfam" id="PF13173"/>
    </source>
</evidence>
<evidence type="ECO:0008006" key="5">
    <source>
        <dbReference type="Google" id="ProtNLM"/>
    </source>
</evidence>
<dbReference type="InterPro" id="IPR041682">
    <property type="entry name" value="AAA_14"/>
</dbReference>
<dbReference type="InterPro" id="IPR025420">
    <property type="entry name" value="DUF4143"/>
</dbReference>
<keyword evidence="4" id="KW-1185">Reference proteome</keyword>
<evidence type="ECO:0000259" key="2">
    <source>
        <dbReference type="Pfam" id="PF13635"/>
    </source>
</evidence>
<feature type="domain" description="AAA" evidence="1">
    <location>
        <begin position="36"/>
        <end position="107"/>
    </location>
</feature>
<evidence type="ECO:0000313" key="4">
    <source>
        <dbReference type="Proteomes" id="UP000494211"/>
    </source>
</evidence>
<protein>
    <recommendedName>
        <fullName evidence="5">ATPase</fullName>
    </recommendedName>
</protein>
<proteinExistence type="predicted"/>
<dbReference type="PANTHER" id="PTHR33295">
    <property type="entry name" value="ATPASE"/>
    <property type="match status" value="1"/>
</dbReference>
<evidence type="ECO:0000313" key="3">
    <source>
        <dbReference type="EMBL" id="VWQ24941.1"/>
    </source>
</evidence>